<organism evidence="2 3">
    <name type="scientific">Corynebacterium matruchotii ATCC 33806</name>
    <dbReference type="NCBI Taxonomy" id="566549"/>
    <lineage>
        <taxon>Bacteria</taxon>
        <taxon>Bacillati</taxon>
        <taxon>Actinomycetota</taxon>
        <taxon>Actinomycetes</taxon>
        <taxon>Mycobacteriales</taxon>
        <taxon>Corynebacteriaceae</taxon>
        <taxon>Corynebacterium</taxon>
    </lineage>
</organism>
<sequence length="265" mass="31046">MSQPMLLAQVEQAEAQLGQPLPADYRAFLLDDANEDTEEWGFFTTPKEFLYCELDWTKDFPFSLEHPVDDSPLKEFDKRAVHAKKVEHDSDKHDALCEEAFDYMEENFLKPMERGIVYVADEGCAMYSFLVLRGEAAGQVWWCELTSCFATIEPHLHPLTNKPISFAEWCFFESHYYCLTTARKYLPNLLQHYWAYPLDDKEGRIAMMSMLIDEKLTGMTKEEIETFTCADDVPEDAMFFDMFLNEWRPVRNSIVFRGLTMRRDI</sequence>
<dbReference type="Pfam" id="PF09346">
    <property type="entry name" value="SMI1_KNR4"/>
    <property type="match status" value="1"/>
</dbReference>
<dbReference type="Proteomes" id="UP000006247">
    <property type="component" value="Unassembled WGS sequence"/>
</dbReference>
<gene>
    <name evidence="2" type="ORF">CORMATOL_02304</name>
</gene>
<feature type="domain" description="Knr4/Smi1-like" evidence="1">
    <location>
        <begin position="8"/>
        <end position="147"/>
    </location>
</feature>
<evidence type="ECO:0000259" key="1">
    <source>
        <dbReference type="Pfam" id="PF09346"/>
    </source>
</evidence>
<dbReference type="HOGENOM" id="CLU_1048537_0_0_11"/>
<dbReference type="RefSeq" id="WP_005522341.1">
    <property type="nucleotide sequence ID" value="NZ_EQ973330.1"/>
</dbReference>
<evidence type="ECO:0000313" key="3">
    <source>
        <dbReference type="Proteomes" id="UP000006247"/>
    </source>
</evidence>
<dbReference type="AlphaFoldDB" id="C0E5L4"/>
<dbReference type="EMBL" id="ACEB01000035">
    <property type="protein sequence ID" value="EEG26201.1"/>
    <property type="molecule type" value="Genomic_DNA"/>
</dbReference>
<evidence type="ECO:0000313" key="2">
    <source>
        <dbReference type="EMBL" id="EEG26201.1"/>
    </source>
</evidence>
<protein>
    <recommendedName>
        <fullName evidence="1">Knr4/Smi1-like domain-containing protein</fullName>
    </recommendedName>
</protein>
<comment type="caution">
    <text evidence="2">The sequence shown here is derived from an EMBL/GenBank/DDBJ whole genome shotgun (WGS) entry which is preliminary data.</text>
</comment>
<name>C0E5L4_9CORY</name>
<accession>C0E5L4</accession>
<dbReference type="InterPro" id="IPR018958">
    <property type="entry name" value="Knr4/Smi1-like_dom"/>
</dbReference>
<proteinExistence type="predicted"/>
<reference evidence="2 3" key="1">
    <citation type="submission" date="2009-01" db="EMBL/GenBank/DDBJ databases">
        <authorList>
            <person name="Fulton L."/>
            <person name="Clifton S."/>
            <person name="Chinwalla A.T."/>
            <person name="Mitreva M."/>
            <person name="Sodergren E."/>
            <person name="Weinstock G."/>
            <person name="Clifton S."/>
            <person name="Dooling D.J."/>
            <person name="Fulton B."/>
            <person name="Minx P."/>
            <person name="Pepin K.H."/>
            <person name="Johnson M."/>
            <person name="Bhonagiri V."/>
            <person name="Nash W.E."/>
            <person name="Mardis E.R."/>
            <person name="Wilson R.K."/>
        </authorList>
    </citation>
    <scope>NUCLEOTIDE SEQUENCE [LARGE SCALE GENOMIC DNA]</scope>
    <source>
        <strain evidence="2 3">ATCC 33806</strain>
    </source>
</reference>